<keyword evidence="5" id="KW-0675">Receptor</keyword>
<keyword evidence="2" id="KW-0547">Nucleotide-binding</keyword>
<dbReference type="GO" id="GO:0005005">
    <property type="term" value="F:transmembrane-ephrin receptor activity"/>
    <property type="evidence" value="ECO:0007669"/>
    <property type="project" value="TreeGrafter"/>
</dbReference>
<gene>
    <name evidence="7" type="ORF">A6R68_05600</name>
</gene>
<dbReference type="PROSITE" id="PS50011">
    <property type="entry name" value="PROTEIN_KINASE_DOM"/>
    <property type="match status" value="1"/>
</dbReference>
<dbReference type="InterPro" id="IPR000719">
    <property type="entry name" value="Prot_kinase_dom"/>
</dbReference>
<keyword evidence="8" id="KW-1185">Reference proteome</keyword>
<dbReference type="GO" id="GO:0005886">
    <property type="term" value="C:plasma membrane"/>
    <property type="evidence" value="ECO:0007669"/>
    <property type="project" value="TreeGrafter"/>
</dbReference>
<feature type="domain" description="Protein kinase" evidence="6">
    <location>
        <begin position="1"/>
        <end position="61"/>
    </location>
</feature>
<dbReference type="GO" id="GO:0005524">
    <property type="term" value="F:ATP binding"/>
    <property type="evidence" value="ECO:0007669"/>
    <property type="project" value="UniProtKB-KW"/>
</dbReference>
<reference evidence="7 8" key="1">
    <citation type="submission" date="2016-06" db="EMBL/GenBank/DDBJ databases">
        <title>The Draft Genome Sequence and Annotation of the Desert Woodrat Neotoma lepida.</title>
        <authorList>
            <person name="Campbell M."/>
            <person name="Oakeson K.F."/>
            <person name="Yandell M."/>
            <person name="Halpert J.R."/>
            <person name="Dearing D."/>
        </authorList>
    </citation>
    <scope>NUCLEOTIDE SEQUENCE [LARGE SCALE GENOMIC DNA]</scope>
    <source>
        <strain evidence="7">417</strain>
        <tissue evidence="7">Liver</tissue>
    </source>
</reference>
<evidence type="ECO:0000256" key="3">
    <source>
        <dbReference type="ARBA" id="ARBA00022840"/>
    </source>
</evidence>
<evidence type="ECO:0000256" key="1">
    <source>
        <dbReference type="ARBA" id="ARBA00004167"/>
    </source>
</evidence>
<evidence type="ECO:0000256" key="5">
    <source>
        <dbReference type="ARBA" id="ARBA00023170"/>
    </source>
</evidence>
<dbReference type="STRING" id="56216.A0A1A6GJE5"/>
<feature type="non-terminal residue" evidence="7">
    <location>
        <position position="1"/>
    </location>
</feature>
<evidence type="ECO:0000259" key="6">
    <source>
        <dbReference type="PROSITE" id="PS50011"/>
    </source>
</evidence>
<dbReference type="Proteomes" id="UP000092124">
    <property type="component" value="Unassembled WGS sequence"/>
</dbReference>
<dbReference type="OrthoDB" id="4062651at2759"/>
<evidence type="ECO:0000256" key="4">
    <source>
        <dbReference type="ARBA" id="ARBA00023136"/>
    </source>
</evidence>
<dbReference type="PANTHER" id="PTHR46877:SF10">
    <property type="entry name" value="EPHRIN TYPE-A RECEPTOR 6"/>
    <property type="match status" value="1"/>
</dbReference>
<organism evidence="7 8">
    <name type="scientific">Neotoma lepida</name>
    <name type="common">Desert woodrat</name>
    <dbReference type="NCBI Taxonomy" id="56216"/>
    <lineage>
        <taxon>Eukaryota</taxon>
        <taxon>Metazoa</taxon>
        <taxon>Chordata</taxon>
        <taxon>Craniata</taxon>
        <taxon>Vertebrata</taxon>
        <taxon>Euteleostomi</taxon>
        <taxon>Mammalia</taxon>
        <taxon>Eutheria</taxon>
        <taxon>Euarchontoglires</taxon>
        <taxon>Glires</taxon>
        <taxon>Rodentia</taxon>
        <taxon>Myomorpha</taxon>
        <taxon>Muroidea</taxon>
        <taxon>Cricetidae</taxon>
        <taxon>Neotominae</taxon>
        <taxon>Neotoma</taxon>
    </lineage>
</organism>
<dbReference type="SUPFAM" id="SSF56112">
    <property type="entry name" value="Protein kinase-like (PK-like)"/>
    <property type="match status" value="1"/>
</dbReference>
<dbReference type="AlphaFoldDB" id="A0A1A6GJE5"/>
<evidence type="ECO:0000313" key="7">
    <source>
        <dbReference type="EMBL" id="OBS65860.1"/>
    </source>
</evidence>
<dbReference type="Gene3D" id="3.30.200.20">
    <property type="entry name" value="Phosphorylase Kinase, domain 1"/>
    <property type="match status" value="1"/>
</dbReference>
<dbReference type="InterPro" id="IPR001245">
    <property type="entry name" value="Ser-Thr/Tyr_kinase_cat_dom"/>
</dbReference>
<feature type="non-terminal residue" evidence="7">
    <location>
        <position position="61"/>
    </location>
</feature>
<comment type="caution">
    <text evidence="7">The sequence shown here is derived from an EMBL/GenBank/DDBJ whole genome shotgun (WGS) entry which is preliminary data.</text>
</comment>
<evidence type="ECO:0000313" key="8">
    <source>
        <dbReference type="Proteomes" id="UP000092124"/>
    </source>
</evidence>
<evidence type="ECO:0000256" key="2">
    <source>
        <dbReference type="ARBA" id="ARBA00022741"/>
    </source>
</evidence>
<dbReference type="GO" id="GO:0007411">
    <property type="term" value="P:axon guidance"/>
    <property type="evidence" value="ECO:0007669"/>
    <property type="project" value="TreeGrafter"/>
</dbReference>
<dbReference type="InterPro" id="IPR050449">
    <property type="entry name" value="Ephrin_rcpt_TKs"/>
</dbReference>
<protein>
    <recommendedName>
        <fullName evidence="6">Protein kinase domain-containing protein</fullName>
    </recommendedName>
</protein>
<dbReference type="InterPro" id="IPR011009">
    <property type="entry name" value="Kinase-like_dom_sf"/>
</dbReference>
<comment type="subcellular location">
    <subcellularLocation>
        <location evidence="1">Membrane</location>
        <topology evidence="1">Single-pass membrane protein</topology>
    </subcellularLocation>
</comment>
<dbReference type="GO" id="GO:0030425">
    <property type="term" value="C:dendrite"/>
    <property type="evidence" value="ECO:0007669"/>
    <property type="project" value="TreeGrafter"/>
</dbReference>
<sequence length="61" mass="6888">EFGEVCSGRLKTPGKREIPVAIKTLKGGHVDRQRRDFLREASIMGQFDHPNIIRLEGVVTK</sequence>
<accession>A0A1A6GJE5</accession>
<keyword evidence="3" id="KW-0067">ATP-binding</keyword>
<dbReference type="PANTHER" id="PTHR46877">
    <property type="entry name" value="EPH RECEPTOR A5"/>
    <property type="match status" value="1"/>
</dbReference>
<proteinExistence type="predicted"/>
<keyword evidence="4" id="KW-0472">Membrane</keyword>
<dbReference type="EMBL" id="LZPO01088331">
    <property type="protein sequence ID" value="OBS65860.1"/>
    <property type="molecule type" value="Genomic_DNA"/>
</dbReference>
<dbReference type="Pfam" id="PF07714">
    <property type="entry name" value="PK_Tyr_Ser-Thr"/>
    <property type="match status" value="1"/>
</dbReference>
<name>A0A1A6GJE5_NEOLE</name>